<dbReference type="GO" id="GO:0006284">
    <property type="term" value="P:base-excision repair"/>
    <property type="evidence" value="ECO:0007669"/>
    <property type="project" value="TreeGrafter"/>
</dbReference>
<organism evidence="11 12">
    <name type="scientific">Hermetia illucens</name>
    <name type="common">Black soldier fly</name>
    <dbReference type="NCBI Taxonomy" id="343691"/>
    <lineage>
        <taxon>Eukaryota</taxon>
        <taxon>Metazoa</taxon>
        <taxon>Ecdysozoa</taxon>
        <taxon>Arthropoda</taxon>
        <taxon>Hexapoda</taxon>
        <taxon>Insecta</taxon>
        <taxon>Pterygota</taxon>
        <taxon>Neoptera</taxon>
        <taxon>Endopterygota</taxon>
        <taxon>Diptera</taxon>
        <taxon>Brachycera</taxon>
        <taxon>Stratiomyomorpha</taxon>
        <taxon>Stratiomyidae</taxon>
        <taxon>Hermetiinae</taxon>
        <taxon>Hermetia</taxon>
    </lineage>
</organism>
<dbReference type="SUPFAM" id="SSF57716">
    <property type="entry name" value="Glucocorticoid receptor-like (DNA-binding domain)"/>
    <property type="match status" value="1"/>
</dbReference>
<dbReference type="InterPro" id="IPR022656">
    <property type="entry name" value="XPA_C"/>
</dbReference>
<dbReference type="InterPro" id="IPR037129">
    <property type="entry name" value="XPA_sf"/>
</dbReference>
<dbReference type="InterPro" id="IPR022658">
    <property type="entry name" value="XPA_CS"/>
</dbReference>
<dbReference type="OMA" id="TCGHELS"/>
<dbReference type="GO" id="GO:0070914">
    <property type="term" value="P:UV-damage excision repair"/>
    <property type="evidence" value="ECO:0007669"/>
    <property type="project" value="TreeGrafter"/>
</dbReference>
<dbReference type="GO" id="GO:0000110">
    <property type="term" value="C:nucleotide-excision repair factor 1 complex"/>
    <property type="evidence" value="ECO:0007669"/>
    <property type="project" value="TreeGrafter"/>
</dbReference>
<evidence type="ECO:0000256" key="5">
    <source>
        <dbReference type="ARBA" id="ARBA00022771"/>
    </source>
</evidence>
<keyword evidence="5" id="KW-0863">Zinc-finger</keyword>
<dbReference type="GO" id="GO:1901255">
    <property type="term" value="P:nucleotide-excision repair involved in interstrand cross-link repair"/>
    <property type="evidence" value="ECO:0007669"/>
    <property type="project" value="TreeGrafter"/>
</dbReference>
<dbReference type="GO" id="GO:0008270">
    <property type="term" value="F:zinc ion binding"/>
    <property type="evidence" value="ECO:0007669"/>
    <property type="project" value="UniProtKB-KW"/>
</dbReference>
<dbReference type="FunCoup" id="A0A7R8UWY8">
    <property type="interactions" value="1295"/>
</dbReference>
<evidence type="ECO:0000256" key="3">
    <source>
        <dbReference type="ARBA" id="ARBA00022723"/>
    </source>
</evidence>
<evidence type="ECO:0000256" key="8">
    <source>
        <dbReference type="ARBA" id="ARBA00023204"/>
    </source>
</evidence>
<dbReference type="PANTHER" id="PTHR10142">
    <property type="entry name" value="DNA REPAIR PROTEIN COMPLEMENTING XP-A CELLS"/>
    <property type="match status" value="1"/>
</dbReference>
<keyword evidence="9" id="KW-0539">Nucleus</keyword>
<keyword evidence="6" id="KW-0862">Zinc</keyword>
<dbReference type="CDD" id="cd21076">
    <property type="entry name" value="DBD_XPA"/>
    <property type="match status" value="1"/>
</dbReference>
<dbReference type="PANTHER" id="PTHR10142:SF0">
    <property type="entry name" value="DNA REPAIR PROTEIN COMPLEMENTING XP-A CELLS"/>
    <property type="match status" value="1"/>
</dbReference>
<evidence type="ECO:0000313" key="12">
    <source>
        <dbReference type="Proteomes" id="UP000594454"/>
    </source>
</evidence>
<dbReference type="GO" id="GO:0003684">
    <property type="term" value="F:damaged DNA binding"/>
    <property type="evidence" value="ECO:0007669"/>
    <property type="project" value="InterPro"/>
</dbReference>
<feature type="domain" description="XPA C-terminal" evidence="10">
    <location>
        <begin position="128"/>
        <end position="179"/>
    </location>
</feature>
<proteinExistence type="inferred from homology"/>
<dbReference type="PROSITE" id="PS00753">
    <property type="entry name" value="XPA_2"/>
    <property type="match status" value="1"/>
</dbReference>
<gene>
    <name evidence="11" type="ORF">HERILL_LOCUS10734</name>
</gene>
<evidence type="ECO:0000256" key="7">
    <source>
        <dbReference type="ARBA" id="ARBA00023125"/>
    </source>
</evidence>
<accession>A0A7R8UWY8</accession>
<dbReference type="NCBIfam" id="TIGR00598">
    <property type="entry name" value="rad14"/>
    <property type="match status" value="1"/>
</dbReference>
<dbReference type="InParanoid" id="A0A7R8UWY8"/>
<dbReference type="AlphaFoldDB" id="A0A7R8UWY8"/>
<evidence type="ECO:0000259" key="10">
    <source>
        <dbReference type="Pfam" id="PF05181"/>
    </source>
</evidence>
<dbReference type="FunFam" id="3.90.530.10:FF:000001">
    <property type="entry name" value="DNA repair protein complementing XP-A cells"/>
    <property type="match status" value="1"/>
</dbReference>
<evidence type="ECO:0000256" key="4">
    <source>
        <dbReference type="ARBA" id="ARBA00022763"/>
    </source>
</evidence>
<keyword evidence="8" id="KW-0234">DNA repair</keyword>
<evidence type="ECO:0000256" key="2">
    <source>
        <dbReference type="ARBA" id="ARBA00005548"/>
    </source>
</evidence>
<dbReference type="InterPro" id="IPR000465">
    <property type="entry name" value="XPA/RAD14"/>
</dbReference>
<dbReference type="OrthoDB" id="68328at2759"/>
<evidence type="ECO:0000256" key="9">
    <source>
        <dbReference type="ARBA" id="ARBA00023242"/>
    </source>
</evidence>
<dbReference type="Proteomes" id="UP000594454">
    <property type="component" value="Chromosome 4"/>
</dbReference>
<protein>
    <recommendedName>
        <fullName evidence="10">XPA C-terminal domain-containing protein</fullName>
    </recommendedName>
</protein>
<dbReference type="Gene3D" id="3.90.530.10">
    <property type="entry name" value="XPA C-terminal domain"/>
    <property type="match status" value="1"/>
</dbReference>
<dbReference type="InterPro" id="IPR022652">
    <property type="entry name" value="Znf_XPA_CS"/>
</dbReference>
<comment type="subcellular location">
    <subcellularLocation>
        <location evidence="1">Nucleus</location>
    </subcellularLocation>
</comment>
<evidence type="ECO:0000256" key="1">
    <source>
        <dbReference type="ARBA" id="ARBA00004123"/>
    </source>
</evidence>
<sequence length="268" mass="31370">MSAKAEELSEAQKARIERNRIKALHLRQAKLISHPYAKVDDKAQTTIKIQGTKYIDSGGGFLVEEPIVKDSKDEKQDAQAAPQTENGAITIPVTYEQCLECGRDFFESNLLTNFEYAVCDDCRDPDDKHSLITKTEAKHEYLLKDCDLDRREPPLKFIARKNPHDHRWGEMKLYLHLQVEKRALEVWGSEEEIIKQRELREDKREISKIKKYNKKMKELRMDMRSSLYDRTVKASHTHSYGEETYNEEEDTYTHTCTECGFVETFEKM</sequence>
<dbReference type="EMBL" id="LR899012">
    <property type="protein sequence ID" value="CAD7088076.1"/>
    <property type="molecule type" value="Genomic_DNA"/>
</dbReference>
<dbReference type="InterPro" id="IPR009061">
    <property type="entry name" value="DNA-bd_dom_put_sf"/>
</dbReference>
<evidence type="ECO:0000313" key="11">
    <source>
        <dbReference type="EMBL" id="CAD7088076.1"/>
    </source>
</evidence>
<keyword evidence="12" id="KW-1185">Reference proteome</keyword>
<keyword evidence="7" id="KW-0238">DNA-binding</keyword>
<keyword evidence="4" id="KW-0227">DNA damage</keyword>
<reference evidence="11 12" key="1">
    <citation type="submission" date="2020-11" db="EMBL/GenBank/DDBJ databases">
        <authorList>
            <person name="Wallbank WR R."/>
            <person name="Pardo Diaz C."/>
            <person name="Kozak K."/>
            <person name="Martin S."/>
            <person name="Jiggins C."/>
            <person name="Moest M."/>
            <person name="Warren A I."/>
            <person name="Generalovic N T."/>
            <person name="Byers J.R.P. K."/>
            <person name="Montejo-Kovacevich G."/>
            <person name="Yen C E."/>
        </authorList>
    </citation>
    <scope>NUCLEOTIDE SEQUENCE [LARGE SCALE GENOMIC DNA]</scope>
</reference>
<dbReference type="Pfam" id="PF05181">
    <property type="entry name" value="XPA_C"/>
    <property type="match status" value="1"/>
</dbReference>
<dbReference type="GO" id="GO:0000715">
    <property type="term" value="P:nucleotide-excision repair, DNA damage recognition"/>
    <property type="evidence" value="ECO:0007669"/>
    <property type="project" value="TreeGrafter"/>
</dbReference>
<dbReference type="SUPFAM" id="SSF46955">
    <property type="entry name" value="Putative DNA-binding domain"/>
    <property type="match status" value="1"/>
</dbReference>
<evidence type="ECO:0000256" key="6">
    <source>
        <dbReference type="ARBA" id="ARBA00022833"/>
    </source>
</evidence>
<keyword evidence="3" id="KW-0479">Metal-binding</keyword>
<comment type="similarity">
    <text evidence="2">Belongs to the XPA family.</text>
</comment>
<name>A0A7R8UWY8_HERIL</name>
<dbReference type="Pfam" id="PF01286">
    <property type="entry name" value="XPA_N"/>
    <property type="match status" value="1"/>
</dbReference>